<feature type="non-terminal residue" evidence="1">
    <location>
        <position position="79"/>
    </location>
</feature>
<gene>
    <name evidence="1" type="ORF">TSPGSL018_21312</name>
</gene>
<sequence length="79" mass="8456">GSSRQPRVPRREFLRGGGACAPVLAAACSAGHGSSPIRRVCLMGDQARGCPGRVREEDGKQAAEVCREMRLSLMIQHPL</sequence>
<evidence type="ECO:0000313" key="1">
    <source>
        <dbReference type="EMBL" id="JAC63168.1"/>
    </source>
</evidence>
<dbReference type="EMBL" id="GBEZ01023745">
    <property type="protein sequence ID" value="JAC63168.1"/>
    <property type="molecule type" value="Transcribed_RNA"/>
</dbReference>
<reference evidence="1" key="1">
    <citation type="submission" date="2014-05" db="EMBL/GenBank/DDBJ databases">
        <title>The transcriptome of the halophilic microalga Tetraselmis sp. GSL018 isolated from the Great Salt Lake, Utah.</title>
        <authorList>
            <person name="Jinkerson R.E."/>
            <person name="D'Adamo S."/>
            <person name="Posewitz M.C."/>
        </authorList>
    </citation>
    <scope>NUCLEOTIDE SEQUENCE</scope>
    <source>
        <strain evidence="1">GSL018</strain>
    </source>
</reference>
<protein>
    <submittedName>
        <fullName evidence="1">Uncharacterized protein</fullName>
    </submittedName>
</protein>
<name>A0A061QTZ7_9CHLO</name>
<accession>A0A061QTZ7</accession>
<feature type="non-terminal residue" evidence="1">
    <location>
        <position position="1"/>
    </location>
</feature>
<proteinExistence type="predicted"/>
<dbReference type="AlphaFoldDB" id="A0A061QTZ7"/>
<organism evidence="1">
    <name type="scientific">Tetraselmis sp. GSL018</name>
    <dbReference type="NCBI Taxonomy" id="582737"/>
    <lineage>
        <taxon>Eukaryota</taxon>
        <taxon>Viridiplantae</taxon>
        <taxon>Chlorophyta</taxon>
        <taxon>core chlorophytes</taxon>
        <taxon>Chlorodendrophyceae</taxon>
        <taxon>Chlorodendrales</taxon>
        <taxon>Chlorodendraceae</taxon>
        <taxon>Tetraselmis</taxon>
    </lineage>
</organism>